<keyword evidence="2" id="KW-0052">Apoplast</keyword>
<protein>
    <submittedName>
        <fullName evidence="6">Uncharacterized protein</fullName>
    </submittedName>
</protein>
<keyword evidence="4" id="KW-0732">Signal</keyword>
<evidence type="ECO:0000256" key="3">
    <source>
        <dbReference type="ARBA" id="ARBA00022525"/>
    </source>
</evidence>
<evidence type="ECO:0000313" key="6">
    <source>
        <dbReference type="EMBL" id="KAH8516102.1"/>
    </source>
</evidence>
<keyword evidence="7" id="KW-1185">Reference proteome</keyword>
<evidence type="ECO:0000256" key="2">
    <source>
        <dbReference type="ARBA" id="ARBA00022523"/>
    </source>
</evidence>
<dbReference type="Pfam" id="PF04674">
    <property type="entry name" value="Phi_1"/>
    <property type="match status" value="2"/>
</dbReference>
<dbReference type="GO" id="GO:0048046">
    <property type="term" value="C:apoplast"/>
    <property type="evidence" value="ECO:0007669"/>
    <property type="project" value="UniProtKB-SubCell"/>
</dbReference>
<evidence type="ECO:0000256" key="1">
    <source>
        <dbReference type="ARBA" id="ARBA00004271"/>
    </source>
</evidence>
<name>A0A8T2ZGW9_POPDE</name>
<organism evidence="6 7">
    <name type="scientific">Populus deltoides</name>
    <name type="common">Eastern poplar</name>
    <name type="synonym">Eastern cottonwood</name>
    <dbReference type="NCBI Taxonomy" id="3696"/>
    <lineage>
        <taxon>Eukaryota</taxon>
        <taxon>Viridiplantae</taxon>
        <taxon>Streptophyta</taxon>
        <taxon>Embryophyta</taxon>
        <taxon>Tracheophyta</taxon>
        <taxon>Spermatophyta</taxon>
        <taxon>Magnoliopsida</taxon>
        <taxon>eudicotyledons</taxon>
        <taxon>Gunneridae</taxon>
        <taxon>Pentapetalae</taxon>
        <taxon>rosids</taxon>
        <taxon>fabids</taxon>
        <taxon>Malpighiales</taxon>
        <taxon>Salicaceae</taxon>
        <taxon>Saliceae</taxon>
        <taxon>Populus</taxon>
    </lineage>
</organism>
<evidence type="ECO:0000256" key="4">
    <source>
        <dbReference type="ARBA" id="ARBA00022729"/>
    </source>
</evidence>
<dbReference type="PANTHER" id="PTHR31279">
    <property type="entry name" value="PROTEIN EXORDIUM-LIKE 5"/>
    <property type="match status" value="1"/>
</dbReference>
<proteinExistence type="inferred from homology"/>
<keyword evidence="3" id="KW-0964">Secreted</keyword>
<accession>A0A8T2ZGW9</accession>
<evidence type="ECO:0000256" key="5">
    <source>
        <dbReference type="ARBA" id="ARBA00023591"/>
    </source>
</evidence>
<evidence type="ECO:0000313" key="7">
    <source>
        <dbReference type="Proteomes" id="UP000807159"/>
    </source>
</evidence>
<dbReference type="AlphaFoldDB" id="A0A8T2ZGW9"/>
<comment type="similarity">
    <text evidence="5">Belongs to the EXORDIUM family.</text>
</comment>
<sequence>MAILPTNLWATKPMFGCTKQRRGFGRYDKNGYFQGPKEAPLEAASGCPGVFGNGSYPGYAGDLLIDSATGASYNAHGVHGRKYLLPALFDPSTSAGASLFSSKETLRVRSNPRTFFVSIPQWPSPYRSNFRQPDLKTHDSTTLCCTWWKATEKYFNLVKPKKTSPPLLSLGTQILDEKYSLGKSLSGKQIVQLASKGGQKDAINVVLTSSDVAVEGFCSSKCGIHGSSLSAKRINSKISKFAYIWVGNSETQCPGQCAWPLHQPIYGPQNPPLVAPNNDVGLDGMVINLASLLAGTATNPFGNGYFQGPKEAPLEAASACPGVYGKGAYPGYAGDLLVDSTTGASYNAHGVNGRKYLLPALFDPSTSTCSTLP</sequence>
<comment type="subcellular location">
    <subcellularLocation>
        <location evidence="1">Secreted</location>
        <location evidence="1">Extracellular space</location>
        <location evidence="1">Apoplast</location>
    </subcellularLocation>
</comment>
<dbReference type="PANTHER" id="PTHR31279:SF66">
    <property type="entry name" value="PHOSPHATE-RESPONSIVE 1 FAMILY PROTEIN"/>
    <property type="match status" value="1"/>
</dbReference>
<comment type="caution">
    <text evidence="6">The sequence shown here is derived from an EMBL/GenBank/DDBJ whole genome shotgun (WGS) entry which is preliminary data.</text>
</comment>
<dbReference type="EMBL" id="JACEGQ020000002">
    <property type="protein sequence ID" value="KAH8516102.1"/>
    <property type="molecule type" value="Genomic_DNA"/>
</dbReference>
<dbReference type="InterPro" id="IPR006766">
    <property type="entry name" value="EXORDIUM-like"/>
</dbReference>
<reference evidence="6" key="1">
    <citation type="journal article" date="2021" name="J. Hered.">
        <title>Genome Assembly of Salicaceae Populus deltoides (Eastern Cottonwood) I-69 Based on Nanopore Sequencing and Hi-C Technologies.</title>
        <authorList>
            <person name="Bai S."/>
            <person name="Wu H."/>
            <person name="Zhang J."/>
            <person name="Pan Z."/>
            <person name="Zhao W."/>
            <person name="Li Z."/>
            <person name="Tong C."/>
        </authorList>
    </citation>
    <scope>NUCLEOTIDE SEQUENCE</scope>
    <source>
        <tissue evidence="6">Leaf</tissue>
    </source>
</reference>
<gene>
    <name evidence="6" type="ORF">H0E87_004486</name>
</gene>
<dbReference type="Proteomes" id="UP000807159">
    <property type="component" value="Chromosome 2"/>
</dbReference>